<reference evidence="3 4" key="1">
    <citation type="submission" date="2015-10" db="EMBL/GenBank/DDBJ databases">
        <title>The cercosporin biosynthetic gene cluster was horizontally transferred to several fungal lineages and shown to be expanded in Cercospora beticola based on microsynteny with recipient genomes.</title>
        <authorList>
            <person name="De Jonge R."/>
            <person name="Ebert M.K."/>
            <person name="Suttle J.C."/>
            <person name="Jurick Ii W.M."/>
            <person name="Secor G.A."/>
            <person name="Thomma B.P."/>
            <person name="Van De Peer Y."/>
            <person name="Bolton M.D."/>
        </authorList>
    </citation>
    <scope>NUCLEOTIDE SEQUENCE [LARGE SCALE GENOMIC DNA]</scope>
    <source>
        <strain evidence="3 4">09-40</strain>
    </source>
</reference>
<dbReference type="OrthoDB" id="3636259at2759"/>
<comment type="caution">
    <text evidence="3">The sequence shown here is derived from an EMBL/GenBank/DDBJ whole genome shotgun (WGS) entry which is preliminary data.</text>
</comment>
<dbReference type="EMBL" id="LKMD01000101">
    <property type="protein sequence ID" value="PIA99514.1"/>
    <property type="molecule type" value="Genomic_DNA"/>
</dbReference>
<dbReference type="PANTHER" id="PTHR19303:SF74">
    <property type="entry name" value="POGO TRANSPOSABLE ELEMENT WITH KRAB DOMAIN"/>
    <property type="match status" value="1"/>
</dbReference>
<dbReference type="GO" id="GO:0003677">
    <property type="term" value="F:DNA binding"/>
    <property type="evidence" value="ECO:0007669"/>
    <property type="project" value="UniProtKB-KW"/>
</dbReference>
<proteinExistence type="predicted"/>
<dbReference type="AlphaFoldDB" id="A0A2G5I3X4"/>
<gene>
    <name evidence="3" type="ORF">CB0940_02607</name>
</gene>
<dbReference type="PROSITE" id="PS51253">
    <property type="entry name" value="HTH_CENPB"/>
    <property type="match status" value="1"/>
</dbReference>
<evidence type="ECO:0000313" key="3">
    <source>
        <dbReference type="EMBL" id="PIA99514.1"/>
    </source>
</evidence>
<evidence type="ECO:0000256" key="1">
    <source>
        <dbReference type="ARBA" id="ARBA00023125"/>
    </source>
</evidence>
<organism evidence="3 4">
    <name type="scientific">Cercospora beticola</name>
    <name type="common">Sugarbeet leaf spot fungus</name>
    <dbReference type="NCBI Taxonomy" id="122368"/>
    <lineage>
        <taxon>Eukaryota</taxon>
        <taxon>Fungi</taxon>
        <taxon>Dikarya</taxon>
        <taxon>Ascomycota</taxon>
        <taxon>Pezizomycotina</taxon>
        <taxon>Dothideomycetes</taxon>
        <taxon>Dothideomycetidae</taxon>
        <taxon>Mycosphaerellales</taxon>
        <taxon>Mycosphaerellaceae</taxon>
        <taxon>Cercospora</taxon>
    </lineage>
</organism>
<accession>A0A2G5I3X4</accession>
<dbReference type="InterPro" id="IPR006600">
    <property type="entry name" value="HTH_CenpB_DNA-bd_dom"/>
</dbReference>
<keyword evidence="1" id="KW-0238">DNA-binding</keyword>
<dbReference type="InterPro" id="IPR050863">
    <property type="entry name" value="CenT-Element_Derived"/>
</dbReference>
<dbReference type="PANTHER" id="PTHR19303">
    <property type="entry name" value="TRANSPOSON"/>
    <property type="match status" value="1"/>
</dbReference>
<feature type="domain" description="HTH CENPB-type" evidence="2">
    <location>
        <begin position="5"/>
        <end position="84"/>
    </location>
</feature>
<protein>
    <recommendedName>
        <fullName evidence="2">HTH CENPB-type domain-containing protein</fullName>
    </recommendedName>
</protein>
<dbReference type="Pfam" id="PF03184">
    <property type="entry name" value="DDE_1"/>
    <property type="match status" value="1"/>
</dbReference>
<evidence type="ECO:0000313" key="4">
    <source>
        <dbReference type="Proteomes" id="UP000230605"/>
    </source>
</evidence>
<name>A0A2G5I3X4_CERBT</name>
<dbReference type="GO" id="GO:0005634">
    <property type="term" value="C:nucleus"/>
    <property type="evidence" value="ECO:0007669"/>
    <property type="project" value="TreeGrafter"/>
</dbReference>
<evidence type="ECO:0000259" key="2">
    <source>
        <dbReference type="PROSITE" id="PS51253"/>
    </source>
</evidence>
<dbReference type="Proteomes" id="UP000230605">
    <property type="component" value="Chromosome 3"/>
</dbReference>
<dbReference type="InterPro" id="IPR004875">
    <property type="entry name" value="DDE_SF_endonuclease_dom"/>
</dbReference>
<sequence>MSRKDKATRQQYLSPPEEKALAEYMLRMAHAGSPLPVKSLRHLARTIRRQQCSLMQVAASNDVPLPGKNWPQAFYKRHPELRARRTKAIDRNRHHDSIHEKVSEWFGIMQKVLKDPVILPENVYNMDETGVMLSVLGSLKVLVDRDDLRTTRPSCVQRTLITAIECISADGRYLDPLIIWPAVTHRSTWTAYPTPGWHFACSKSGYTDTAISLYWVQHVFDPLTRSRAKGRPRLLINDGFGTHESLEVLTYCFQNNIVLCRLPSHTSHKLQPCDVGVFGLLKTAYREQVECLYRGGATTIGKQHFTSLYSKARQTAFTSRNIRSSWAKAGLFPFQPGRVLDEIQPAEAVPCETEAQQSVQVSEAADQTLRTPTTVTSFHNVRRQLESKLDRQDEQSRAYLRKITNAAEKVYADRALLFDENRLLFEQNNEKSMRGSTRATIVGRAKVMSYDDIVEAQRRRSEKELGMAVPHEAVPPFTAPVARMLSEADQEALEAADEIDAMGFAQYCHVLRLERS</sequence>